<keyword evidence="3" id="KW-1185">Reference proteome</keyword>
<dbReference type="InterPro" id="IPR036188">
    <property type="entry name" value="FAD/NAD-bd_sf"/>
</dbReference>
<dbReference type="Proteomes" id="UP000800035">
    <property type="component" value="Unassembled WGS sequence"/>
</dbReference>
<dbReference type="Pfam" id="PF13450">
    <property type="entry name" value="NAD_binding_8"/>
    <property type="match status" value="1"/>
</dbReference>
<dbReference type="Gene3D" id="1.10.405.20">
    <property type="match status" value="1"/>
</dbReference>
<feature type="signal peptide" evidence="1">
    <location>
        <begin position="1"/>
        <end position="26"/>
    </location>
</feature>
<name>A0A6A5T897_9PLEO</name>
<evidence type="ECO:0000256" key="1">
    <source>
        <dbReference type="SAM" id="SignalP"/>
    </source>
</evidence>
<dbReference type="Gene3D" id="3.50.50.60">
    <property type="entry name" value="FAD/NAD(P)-binding domain"/>
    <property type="match status" value="1"/>
</dbReference>
<dbReference type="Gene3D" id="3.30.70.1990">
    <property type="match status" value="1"/>
</dbReference>
<reference evidence="2" key="1">
    <citation type="journal article" date="2020" name="Stud. Mycol.">
        <title>101 Dothideomycetes genomes: a test case for predicting lifestyles and emergence of pathogens.</title>
        <authorList>
            <person name="Haridas S."/>
            <person name="Albert R."/>
            <person name="Binder M."/>
            <person name="Bloem J."/>
            <person name="Labutti K."/>
            <person name="Salamov A."/>
            <person name="Andreopoulos B."/>
            <person name="Baker S."/>
            <person name="Barry K."/>
            <person name="Bills G."/>
            <person name="Bluhm B."/>
            <person name="Cannon C."/>
            <person name="Castanera R."/>
            <person name="Culley D."/>
            <person name="Daum C."/>
            <person name="Ezra D."/>
            <person name="Gonzalez J."/>
            <person name="Henrissat B."/>
            <person name="Kuo A."/>
            <person name="Liang C."/>
            <person name="Lipzen A."/>
            <person name="Lutzoni F."/>
            <person name="Magnuson J."/>
            <person name="Mondo S."/>
            <person name="Nolan M."/>
            <person name="Ohm R."/>
            <person name="Pangilinan J."/>
            <person name="Park H.-J."/>
            <person name="Ramirez L."/>
            <person name="Alfaro M."/>
            <person name="Sun H."/>
            <person name="Tritt A."/>
            <person name="Yoshinaga Y."/>
            <person name="Zwiers L.-H."/>
            <person name="Turgeon B."/>
            <person name="Goodwin S."/>
            <person name="Spatafora J."/>
            <person name="Crous P."/>
            <person name="Grigoriev I."/>
        </authorList>
    </citation>
    <scope>NUCLEOTIDE SEQUENCE</scope>
    <source>
        <strain evidence="2">CBS 675.92</strain>
    </source>
</reference>
<feature type="chain" id="PRO_5025409927" evidence="1">
    <location>
        <begin position="27"/>
        <end position="497"/>
    </location>
</feature>
<protein>
    <submittedName>
        <fullName evidence="2">FAD/NAD(P)-binding domain-containing protein</fullName>
    </submittedName>
</protein>
<organism evidence="2 3">
    <name type="scientific">Byssothecium circinans</name>
    <dbReference type="NCBI Taxonomy" id="147558"/>
    <lineage>
        <taxon>Eukaryota</taxon>
        <taxon>Fungi</taxon>
        <taxon>Dikarya</taxon>
        <taxon>Ascomycota</taxon>
        <taxon>Pezizomycotina</taxon>
        <taxon>Dothideomycetes</taxon>
        <taxon>Pleosporomycetidae</taxon>
        <taxon>Pleosporales</taxon>
        <taxon>Massarineae</taxon>
        <taxon>Massarinaceae</taxon>
        <taxon>Byssothecium</taxon>
    </lineage>
</organism>
<dbReference type="OrthoDB" id="68575at2759"/>
<evidence type="ECO:0000313" key="3">
    <source>
        <dbReference type="Proteomes" id="UP000800035"/>
    </source>
</evidence>
<dbReference type="AlphaFoldDB" id="A0A6A5T897"/>
<keyword evidence="1" id="KW-0732">Signal</keyword>
<gene>
    <name evidence="2" type="ORF">CC80DRAFT_498286</name>
</gene>
<proteinExistence type="predicted"/>
<dbReference type="SUPFAM" id="SSF51905">
    <property type="entry name" value="FAD/NAD(P)-binding domain"/>
    <property type="match status" value="1"/>
</dbReference>
<dbReference type="EMBL" id="ML977061">
    <property type="protein sequence ID" value="KAF1948364.1"/>
    <property type="molecule type" value="Genomic_DNA"/>
</dbReference>
<sequence length="497" mass="54330">MFPKLLLHPFLSRTVVYSTLIAAAAAINEQTLPVTNTNTNTNTIPTTVNVDVAIIGGGASGTYAGVRLREDLHKSILIIESSPRLGGHTDTYTVPTTNTTIEYGVQSYINYGAAPSFFSRFNLSTAVPARRALTTLNVDITTGALLTTYTPPSSAATTAAFRTWLEFVEEHESLLEPGYWNFPAPTAIPAEFLTPFGDFARTHGVEAAVPRIAAISDVGVGGLAQILTLDVIQAFGAPITRGVLDGTLVAPQGSNSLLYQRAHALLKNDIYLNASVKRAERNSTGARLVVSTPQGDAVIHAKQVLWTPYPHHAKNLRTFAEDARETEVFASWAPSWSFVAVVHIPCIPENFSVQYLPPTAAPANYLAVRDYPYTLRLDSTGPGGMQLFRMLFSTNYSITHDEVKATVAQNVQNLVDARTLNYTANCEIDFRAFADHTGVTWPRGRTELENGFVQKLYGLQGWRSTWWTGRSWTGYYSSAVWTFTDTVLERMIGALGD</sequence>
<accession>A0A6A5T897</accession>
<evidence type="ECO:0000313" key="2">
    <source>
        <dbReference type="EMBL" id="KAF1948364.1"/>
    </source>
</evidence>